<proteinExistence type="predicted"/>
<reference evidence="2" key="2">
    <citation type="submission" date="2021-04" db="EMBL/GenBank/DDBJ databases">
        <authorList>
            <person name="Podell S."/>
        </authorList>
    </citation>
    <scope>NUCLEOTIDE SEQUENCE</scope>
    <source>
        <strain evidence="2">Hildebrandi</strain>
    </source>
</reference>
<organism evidence="2 3">
    <name type="scientific">Nitzschia inconspicua</name>
    <dbReference type="NCBI Taxonomy" id="303405"/>
    <lineage>
        <taxon>Eukaryota</taxon>
        <taxon>Sar</taxon>
        <taxon>Stramenopiles</taxon>
        <taxon>Ochrophyta</taxon>
        <taxon>Bacillariophyta</taxon>
        <taxon>Bacillariophyceae</taxon>
        <taxon>Bacillariophycidae</taxon>
        <taxon>Bacillariales</taxon>
        <taxon>Bacillariaceae</taxon>
        <taxon>Nitzschia</taxon>
    </lineage>
</organism>
<feature type="compositionally biased region" description="Acidic residues" evidence="1">
    <location>
        <begin position="40"/>
        <end position="61"/>
    </location>
</feature>
<dbReference type="EMBL" id="JAGRRH010000017">
    <property type="protein sequence ID" value="KAG7352219.1"/>
    <property type="molecule type" value="Genomic_DNA"/>
</dbReference>
<sequence>MDDPFAASLLIDPTAIYTPSPMSQASPFRAPASPMLRDEQENDVSEDEASEDSETDEDDDDDKHTTDPPPMQTSKRVTKTSLRVNIPGPDTSMRTMSTFACSPALATAGLINFETKEGQSLYRAAVEKLPSQFSLKNPNVNLLINQLRIRVRREGWGSIVLIHTDKGPINILEHPHLVTLKQVQKHVNRFATTETRSRQNDAMLLGVWNHEDPFSEPHESGVTYFKLLLDRAEYNSQAVVANLQVELSQLHLVIGSQFRHDIPSFHRHVEALLQQLTSRRIPFSHVKSHLIRAYDTVPSQKFTNMIDHLSSKRKFAKMDVFEFMFQAEAKYNELVALGTWHKQDKLIMALQADIASLRQQHTSVPNASNNIPSVSTTTVSQQTKGRNGRKYGADGRPVFKDTQQWRYQPPAKGAAHVQRVNDKDYSWCAKHGYWVIGTDHTTVTCRKKGPDFSFDSTPTASGTSSLSAAVTIAEALPSVSAPQE</sequence>
<feature type="region of interest" description="Disordered" evidence="1">
    <location>
        <begin position="364"/>
        <end position="395"/>
    </location>
</feature>
<evidence type="ECO:0000313" key="2">
    <source>
        <dbReference type="EMBL" id="KAG7352219.1"/>
    </source>
</evidence>
<feature type="compositionally biased region" description="Low complexity" evidence="1">
    <location>
        <begin position="373"/>
        <end position="383"/>
    </location>
</feature>
<accession>A0A9K3KY76</accession>
<reference evidence="2" key="1">
    <citation type="journal article" date="2021" name="Sci. Rep.">
        <title>Diploid genomic architecture of Nitzschia inconspicua, an elite biomass production diatom.</title>
        <authorList>
            <person name="Oliver A."/>
            <person name="Podell S."/>
            <person name="Pinowska A."/>
            <person name="Traller J.C."/>
            <person name="Smith S.R."/>
            <person name="McClure R."/>
            <person name="Beliaev A."/>
            <person name="Bohutskyi P."/>
            <person name="Hill E.A."/>
            <person name="Rabines A."/>
            <person name="Zheng H."/>
            <person name="Allen L.Z."/>
            <person name="Kuo A."/>
            <person name="Grigoriev I.V."/>
            <person name="Allen A.E."/>
            <person name="Hazlebeck D."/>
            <person name="Allen E.E."/>
        </authorList>
    </citation>
    <scope>NUCLEOTIDE SEQUENCE</scope>
    <source>
        <strain evidence="2">Hildebrandi</strain>
    </source>
</reference>
<dbReference type="AlphaFoldDB" id="A0A9K3KY76"/>
<dbReference type="Proteomes" id="UP000693970">
    <property type="component" value="Unassembled WGS sequence"/>
</dbReference>
<keyword evidence="3" id="KW-1185">Reference proteome</keyword>
<feature type="region of interest" description="Disordered" evidence="1">
    <location>
        <begin position="13"/>
        <end position="91"/>
    </location>
</feature>
<protein>
    <submittedName>
        <fullName evidence="2">Uncharacterized protein</fullName>
    </submittedName>
</protein>
<evidence type="ECO:0000313" key="3">
    <source>
        <dbReference type="Proteomes" id="UP000693970"/>
    </source>
</evidence>
<evidence type="ECO:0000256" key="1">
    <source>
        <dbReference type="SAM" id="MobiDB-lite"/>
    </source>
</evidence>
<comment type="caution">
    <text evidence="2">The sequence shown here is derived from an EMBL/GenBank/DDBJ whole genome shotgun (WGS) entry which is preliminary data.</text>
</comment>
<feature type="compositionally biased region" description="Polar residues" evidence="1">
    <location>
        <begin position="72"/>
        <end position="83"/>
    </location>
</feature>
<name>A0A9K3KY76_9STRA</name>
<gene>
    <name evidence="2" type="ORF">IV203_008267</name>
</gene>